<feature type="domain" description="DNA2/NAM7 helicase helicase" evidence="6">
    <location>
        <begin position="2"/>
        <end position="38"/>
    </location>
</feature>
<keyword evidence="4" id="KW-0347">Helicase</keyword>
<evidence type="ECO:0008006" key="9">
    <source>
        <dbReference type="Google" id="ProtNLM"/>
    </source>
</evidence>
<keyword evidence="3" id="KW-0378">Hydrolase</keyword>
<dbReference type="InterPro" id="IPR050534">
    <property type="entry name" value="Coronavir_polyprotein_1ab"/>
</dbReference>
<dbReference type="GO" id="GO:0016787">
    <property type="term" value="F:hydrolase activity"/>
    <property type="evidence" value="ECO:0007669"/>
    <property type="project" value="UniProtKB-KW"/>
</dbReference>
<dbReference type="GO" id="GO:0005524">
    <property type="term" value="F:ATP binding"/>
    <property type="evidence" value="ECO:0007669"/>
    <property type="project" value="UniProtKB-KW"/>
</dbReference>
<dbReference type="InterPro" id="IPR041677">
    <property type="entry name" value="DNA2/NAM7_AAA_11"/>
</dbReference>
<keyword evidence="5" id="KW-0067">ATP-binding</keyword>
<protein>
    <recommendedName>
        <fullName evidence="9">DNA2/NAM7 helicase-like C-terminal domain-containing protein</fullName>
    </recommendedName>
</protein>
<dbReference type="InterPro" id="IPR041679">
    <property type="entry name" value="DNA2/NAM7-like_C"/>
</dbReference>
<proteinExistence type="inferred from homology"/>
<feature type="domain" description="DNA2/NAM7 helicase-like C-terminal" evidence="7">
    <location>
        <begin position="157"/>
        <end position="278"/>
    </location>
</feature>
<name>A0A7C5V5C3_9FIRM</name>
<evidence type="ECO:0000256" key="4">
    <source>
        <dbReference type="ARBA" id="ARBA00022806"/>
    </source>
</evidence>
<reference evidence="8" key="1">
    <citation type="journal article" date="2020" name="mSystems">
        <title>Genome- and Community-Level Interaction Insights into Carbon Utilization and Element Cycling Functions of Hydrothermarchaeota in Hydrothermal Sediment.</title>
        <authorList>
            <person name="Zhou Z."/>
            <person name="Liu Y."/>
            <person name="Xu W."/>
            <person name="Pan J."/>
            <person name="Luo Z.H."/>
            <person name="Li M."/>
        </authorList>
    </citation>
    <scope>NUCLEOTIDE SEQUENCE [LARGE SCALE GENOMIC DNA]</scope>
    <source>
        <strain evidence="8">SpSt-102</strain>
    </source>
</reference>
<comment type="similarity">
    <text evidence="1">Belongs to the DNA2/NAM7 helicase family.</text>
</comment>
<dbReference type="PANTHER" id="PTHR43788:SF8">
    <property type="entry name" value="DNA-BINDING PROTEIN SMUBP-2"/>
    <property type="match status" value="1"/>
</dbReference>
<dbReference type="InterPro" id="IPR027417">
    <property type="entry name" value="P-loop_NTPase"/>
</dbReference>
<evidence type="ECO:0000259" key="6">
    <source>
        <dbReference type="Pfam" id="PF13086"/>
    </source>
</evidence>
<evidence type="ECO:0000256" key="3">
    <source>
        <dbReference type="ARBA" id="ARBA00022801"/>
    </source>
</evidence>
<dbReference type="SUPFAM" id="SSF52540">
    <property type="entry name" value="P-loop containing nucleoside triphosphate hydrolases"/>
    <property type="match status" value="1"/>
</dbReference>
<evidence type="ECO:0000256" key="5">
    <source>
        <dbReference type="ARBA" id="ARBA00022840"/>
    </source>
</evidence>
<dbReference type="Pfam" id="PF13086">
    <property type="entry name" value="AAA_11"/>
    <property type="match status" value="1"/>
</dbReference>
<dbReference type="PANTHER" id="PTHR43788">
    <property type="entry name" value="DNA2/NAM7 HELICASE FAMILY MEMBER"/>
    <property type="match status" value="1"/>
</dbReference>
<evidence type="ECO:0000256" key="1">
    <source>
        <dbReference type="ARBA" id="ARBA00007913"/>
    </source>
</evidence>
<organism evidence="8">
    <name type="scientific">Caldicellulosiruptor owensensis</name>
    <dbReference type="NCBI Taxonomy" id="55205"/>
    <lineage>
        <taxon>Bacteria</taxon>
        <taxon>Bacillati</taxon>
        <taxon>Bacillota</taxon>
        <taxon>Bacillota incertae sedis</taxon>
        <taxon>Caldicellulosiruptorales</taxon>
        <taxon>Caldicellulosiruptoraceae</taxon>
        <taxon>Caldicellulosiruptor</taxon>
    </lineage>
</organism>
<evidence type="ECO:0000313" key="8">
    <source>
        <dbReference type="EMBL" id="HHS01765.1"/>
    </source>
</evidence>
<accession>A0A7C5V5C3</accession>
<dbReference type="AlphaFoldDB" id="A0A7C5V5C3"/>
<dbReference type="EMBL" id="DRUZ01000056">
    <property type="protein sequence ID" value="HHS01765.1"/>
    <property type="molecule type" value="Genomic_DNA"/>
</dbReference>
<evidence type="ECO:0000259" key="7">
    <source>
        <dbReference type="Pfam" id="PF13087"/>
    </source>
</evidence>
<evidence type="ECO:0000256" key="2">
    <source>
        <dbReference type="ARBA" id="ARBA00022741"/>
    </source>
</evidence>
<comment type="caution">
    <text evidence="8">The sequence shown here is derived from an EMBL/GenBank/DDBJ whole genome shotgun (WGS) entry which is preliminary data.</text>
</comment>
<dbReference type="GO" id="GO:0043139">
    <property type="term" value="F:5'-3' DNA helicase activity"/>
    <property type="evidence" value="ECO:0007669"/>
    <property type="project" value="TreeGrafter"/>
</dbReference>
<dbReference type="Gene3D" id="3.40.50.300">
    <property type="entry name" value="P-loop containing nucleotide triphosphate hydrolases"/>
    <property type="match status" value="2"/>
</dbReference>
<dbReference type="Pfam" id="PF13087">
    <property type="entry name" value="AAA_12"/>
    <property type="match status" value="1"/>
</dbReference>
<gene>
    <name evidence="8" type="ORF">ENL71_04435</name>
</gene>
<keyword evidence="2" id="KW-0547">Nucleotide-binding</keyword>
<sequence>MIVDEAGQALPQQFVGALLRSKRAVIVGDSMQIPPVVKIPPFVVSNIFRAYGIYRNRQEDSSFNALRITETDSVQIVADRANKFGAKIGNMWVGCPLRVYKRCTEPMFTVANKIAYENLMIFDVNKPKKIPTVPKDNFWMDVKGKCIYRHYAKEQGRVVQIIVQEFLKRIFATQNDIKLIEELFIISPFKAVKNGISRILKRMPLYHMNLKEEEWENIVNERVGTIHSFQGKQANNVIICLGADEENEGPVRWASSEPNILNVALTRAKYRVIVVGNRELWEKYEYFNTYLKELGDKVITYSRKEDVEKLFQSIFE</sequence>